<dbReference type="OrthoDB" id="9812897at2"/>
<keyword evidence="3" id="KW-1185">Reference proteome</keyword>
<name>A0A2I6S9S6_9RHOO</name>
<dbReference type="PANTHER" id="PTHR38468">
    <property type="entry name" value="SLL0939 PROTEIN"/>
    <property type="match status" value="1"/>
</dbReference>
<proteinExistence type="predicted"/>
<evidence type="ECO:0000313" key="3">
    <source>
        <dbReference type="Proteomes" id="UP000242205"/>
    </source>
</evidence>
<feature type="transmembrane region" description="Helical" evidence="1">
    <location>
        <begin position="12"/>
        <end position="36"/>
    </location>
</feature>
<feature type="transmembrane region" description="Helical" evidence="1">
    <location>
        <begin position="57"/>
        <end position="79"/>
    </location>
</feature>
<gene>
    <name evidence="2" type="ORF">C0099_14330</name>
</gene>
<accession>A0A2I6S9S6</accession>
<protein>
    <recommendedName>
        <fullName evidence="4">DUF1622 domain-containing protein</fullName>
    </recommendedName>
</protein>
<evidence type="ECO:0000256" key="1">
    <source>
        <dbReference type="SAM" id="Phobius"/>
    </source>
</evidence>
<dbReference type="AlphaFoldDB" id="A0A2I6S9S6"/>
<dbReference type="RefSeq" id="WP_102248057.1">
    <property type="nucleotide sequence ID" value="NZ_CP025682.1"/>
</dbReference>
<dbReference type="Proteomes" id="UP000242205">
    <property type="component" value="Chromosome"/>
</dbReference>
<sequence>MPEFVEPFALGSAALLEALGVAIITLIALYGLGIAIRELAIRGADRDLVFQELRERLGRGILLGLEFLIAADIIYTVAVDLSFESVGALAIIVFIRTFLSFTLEVELTGRWPWQKAAAEQKRDD</sequence>
<keyword evidence="1" id="KW-0472">Membrane</keyword>
<keyword evidence="1" id="KW-0812">Transmembrane</keyword>
<dbReference type="PANTHER" id="PTHR38468:SF1">
    <property type="entry name" value="SLL0939 PROTEIN"/>
    <property type="match status" value="1"/>
</dbReference>
<dbReference type="KEGG" id="atw:C0099_14330"/>
<organism evidence="2 3">
    <name type="scientific">Pseudazoarcus pumilus</name>
    <dbReference type="NCBI Taxonomy" id="2067960"/>
    <lineage>
        <taxon>Bacteria</taxon>
        <taxon>Pseudomonadati</taxon>
        <taxon>Pseudomonadota</taxon>
        <taxon>Betaproteobacteria</taxon>
        <taxon>Rhodocyclales</taxon>
        <taxon>Zoogloeaceae</taxon>
        <taxon>Pseudazoarcus</taxon>
    </lineage>
</organism>
<dbReference type="EMBL" id="CP025682">
    <property type="protein sequence ID" value="AUN96012.1"/>
    <property type="molecule type" value="Genomic_DNA"/>
</dbReference>
<evidence type="ECO:0008006" key="4">
    <source>
        <dbReference type="Google" id="ProtNLM"/>
    </source>
</evidence>
<feature type="transmembrane region" description="Helical" evidence="1">
    <location>
        <begin position="85"/>
        <end position="105"/>
    </location>
</feature>
<reference evidence="2 3" key="1">
    <citation type="submission" date="2018-01" db="EMBL/GenBank/DDBJ databases">
        <authorList>
            <person name="Fu G.-Y."/>
        </authorList>
    </citation>
    <scope>NUCLEOTIDE SEQUENCE [LARGE SCALE GENOMIC DNA]</scope>
    <source>
        <strain evidence="2 3">SY39</strain>
    </source>
</reference>
<dbReference type="Pfam" id="PF07784">
    <property type="entry name" value="DUF1622"/>
    <property type="match status" value="1"/>
</dbReference>
<dbReference type="InterPro" id="IPR012427">
    <property type="entry name" value="DUF1622"/>
</dbReference>
<evidence type="ECO:0000313" key="2">
    <source>
        <dbReference type="EMBL" id="AUN96012.1"/>
    </source>
</evidence>
<keyword evidence="1" id="KW-1133">Transmembrane helix</keyword>